<comment type="caution">
    <text evidence="1">The sequence shown here is derived from an EMBL/GenBank/DDBJ whole genome shotgun (WGS) entry which is preliminary data.</text>
</comment>
<proteinExistence type="predicted"/>
<evidence type="ECO:0000313" key="1">
    <source>
        <dbReference type="EMBL" id="EJN93831.1"/>
    </source>
</evidence>
<organism evidence="1 2">
    <name type="scientific">Streptococcus ratti FA-1 = DSM 20564</name>
    <dbReference type="NCBI Taxonomy" id="699248"/>
    <lineage>
        <taxon>Bacteria</taxon>
        <taxon>Bacillati</taxon>
        <taxon>Bacillota</taxon>
        <taxon>Bacilli</taxon>
        <taxon>Lactobacillales</taxon>
        <taxon>Streptococcaceae</taxon>
        <taxon>Streptococcus</taxon>
    </lineage>
</organism>
<accession>A0ABP2QXS6</accession>
<keyword evidence="2" id="KW-1185">Reference proteome</keyword>
<dbReference type="Proteomes" id="UP000007815">
    <property type="component" value="Unassembled WGS sequence"/>
</dbReference>
<protein>
    <submittedName>
        <fullName evidence="1">Uncharacterized protein</fullName>
    </submittedName>
</protein>
<reference evidence="1 2" key="1">
    <citation type="submission" date="2009-12" db="EMBL/GenBank/DDBJ databases">
        <authorList>
            <person name="Lefebure T."/>
            <person name="Cornejo O.E."/>
            <person name="Pavinski Bitar P.D."/>
            <person name="Lang P."/>
            <person name="Stanhope M.J."/>
        </authorList>
    </citation>
    <scope>NUCLEOTIDE SEQUENCE [LARGE SCALE GENOMIC DNA]</scope>
    <source>
        <strain evidence="1 2">FA-1</strain>
    </source>
</reference>
<dbReference type="EMBL" id="AJTZ01000005">
    <property type="protein sequence ID" value="EJN93831.1"/>
    <property type="molecule type" value="Genomic_DNA"/>
</dbReference>
<evidence type="ECO:0000313" key="2">
    <source>
        <dbReference type="Proteomes" id="UP000007815"/>
    </source>
</evidence>
<sequence length="37" mass="4340">MFAQSFLSVLTYTIEHKLFKFSKILLIFSIINAYSQP</sequence>
<gene>
    <name evidence="1" type="ORF">SRA_04816</name>
</gene>
<name>A0ABP2QXS6_STRRT</name>